<name>A0A8S0VHH5_OLEEU</name>
<dbReference type="OrthoDB" id="1711450at2759"/>
<keyword evidence="6" id="KW-1185">Reference proteome</keyword>
<proteinExistence type="predicted"/>
<dbReference type="PANTHER" id="PTHR45687">
    <property type="entry name" value="AQUAPORIN OR AQUAGLYCEROPORIN RELATED"/>
    <property type="match status" value="1"/>
</dbReference>
<evidence type="ECO:0000313" key="6">
    <source>
        <dbReference type="Proteomes" id="UP000594638"/>
    </source>
</evidence>
<dbReference type="Gene3D" id="1.20.1080.10">
    <property type="entry name" value="Glycerol uptake facilitator protein"/>
    <property type="match status" value="1"/>
</dbReference>
<dbReference type="InterPro" id="IPR000425">
    <property type="entry name" value="MIP"/>
</dbReference>
<evidence type="ECO:0000256" key="4">
    <source>
        <dbReference type="ARBA" id="ARBA00023136"/>
    </source>
</evidence>
<gene>
    <name evidence="5" type="ORF">OLEA9_A093266</name>
</gene>
<sequence length="91" mass="9541">MGAICGVGVVKGFGKNLYMTEGVGANVVAYGCTKGDALGAEIVGTSTLVYIVFSTTDAKHRARDSHVPVLVVPRVLVQQTSTFKSRHGMIT</sequence>
<keyword evidence="2" id="KW-0812">Transmembrane</keyword>
<dbReference type="EMBL" id="CACTIH010009323">
    <property type="protein sequence ID" value="CAA3029651.1"/>
    <property type="molecule type" value="Genomic_DNA"/>
</dbReference>
<dbReference type="Pfam" id="PF00230">
    <property type="entry name" value="MIP"/>
    <property type="match status" value="1"/>
</dbReference>
<comment type="caution">
    <text evidence="5">The sequence shown here is derived from an EMBL/GenBank/DDBJ whole genome shotgun (WGS) entry which is preliminary data.</text>
</comment>
<evidence type="ECO:0000256" key="3">
    <source>
        <dbReference type="ARBA" id="ARBA00022989"/>
    </source>
</evidence>
<dbReference type="SUPFAM" id="SSF81338">
    <property type="entry name" value="Aquaporin-like"/>
    <property type="match status" value="1"/>
</dbReference>
<accession>A0A8S0VHH5</accession>
<protein>
    <submittedName>
        <fullName evidence="5">Probable aquaporin PIP1-4</fullName>
    </submittedName>
</protein>
<reference evidence="5 6" key="1">
    <citation type="submission" date="2019-12" db="EMBL/GenBank/DDBJ databases">
        <authorList>
            <person name="Alioto T."/>
            <person name="Alioto T."/>
            <person name="Gomez Garrido J."/>
        </authorList>
    </citation>
    <scope>NUCLEOTIDE SEQUENCE [LARGE SCALE GENOMIC DNA]</scope>
</reference>
<organism evidence="5 6">
    <name type="scientific">Olea europaea subsp. europaea</name>
    <dbReference type="NCBI Taxonomy" id="158383"/>
    <lineage>
        <taxon>Eukaryota</taxon>
        <taxon>Viridiplantae</taxon>
        <taxon>Streptophyta</taxon>
        <taxon>Embryophyta</taxon>
        <taxon>Tracheophyta</taxon>
        <taxon>Spermatophyta</taxon>
        <taxon>Magnoliopsida</taxon>
        <taxon>eudicotyledons</taxon>
        <taxon>Gunneridae</taxon>
        <taxon>Pentapetalae</taxon>
        <taxon>asterids</taxon>
        <taxon>lamiids</taxon>
        <taxon>Lamiales</taxon>
        <taxon>Oleaceae</taxon>
        <taxon>Oleeae</taxon>
        <taxon>Olea</taxon>
    </lineage>
</organism>
<dbReference type="Proteomes" id="UP000594638">
    <property type="component" value="Unassembled WGS sequence"/>
</dbReference>
<keyword evidence="3" id="KW-1133">Transmembrane helix</keyword>
<evidence type="ECO:0000256" key="2">
    <source>
        <dbReference type="ARBA" id="ARBA00022692"/>
    </source>
</evidence>
<dbReference type="Gramene" id="OE9A093266T1">
    <property type="protein sequence ID" value="OE9A093266C1"/>
    <property type="gene ID" value="OE9A093266"/>
</dbReference>
<evidence type="ECO:0000256" key="1">
    <source>
        <dbReference type="ARBA" id="ARBA00004141"/>
    </source>
</evidence>
<dbReference type="AlphaFoldDB" id="A0A8S0VHH5"/>
<dbReference type="InterPro" id="IPR023271">
    <property type="entry name" value="Aquaporin-like"/>
</dbReference>
<keyword evidence="4" id="KW-0472">Membrane</keyword>
<dbReference type="InterPro" id="IPR034294">
    <property type="entry name" value="Aquaporin_transptr"/>
</dbReference>
<comment type="subcellular location">
    <subcellularLocation>
        <location evidence="1">Membrane</location>
        <topology evidence="1">Multi-pass membrane protein</topology>
    </subcellularLocation>
</comment>
<dbReference type="GO" id="GO:0016020">
    <property type="term" value="C:membrane"/>
    <property type="evidence" value="ECO:0007669"/>
    <property type="project" value="UniProtKB-SubCell"/>
</dbReference>
<dbReference type="GO" id="GO:0015267">
    <property type="term" value="F:channel activity"/>
    <property type="evidence" value="ECO:0007669"/>
    <property type="project" value="InterPro"/>
</dbReference>
<evidence type="ECO:0000313" key="5">
    <source>
        <dbReference type="EMBL" id="CAA3029651.1"/>
    </source>
</evidence>